<evidence type="ECO:0000313" key="3">
    <source>
        <dbReference type="EMBL" id="QED46034.1"/>
    </source>
</evidence>
<proteinExistence type="predicted"/>
<dbReference type="OrthoDB" id="2111131at2"/>
<accession>A0A5B8YZ88</accession>
<gene>
    <name evidence="3" type="ORF">FSZ17_01220</name>
</gene>
<dbReference type="KEGG" id="bda:FSZ17_01220"/>
<feature type="region of interest" description="Disordered" evidence="1">
    <location>
        <begin position="24"/>
        <end position="52"/>
    </location>
</feature>
<dbReference type="AlphaFoldDB" id="A0A5B8YZ88"/>
<dbReference type="Proteomes" id="UP000321555">
    <property type="component" value="Chromosome"/>
</dbReference>
<sequence length="395" mass="44253">MKKKELTAIFASFLLAGNVLTACSTSDKEASTEEKKQEESVDKEETKNETEAKEVNYAEVFEEAVTELSKAKEGKEVDFDKVIELYQNDLQSLVQDRDSENEDKIDQHITTALQAGKEGTMDKVVVKQIFDKLMQKVFYTSIKHDFNEINEKWGNKEEVAKEMEEAKAYYSILQSTVEKRDSAYGTNMVSVIDGGFDEIEKAIEADDQLSFLLGKQVVDKTLMKTFYLATGAIPNGYATKASEAAKTNKEEAVIEQAEGWAFYQSLFPYLNGHAPEEAAFIQEQFDLQTDISTLNAAEVNKAFIRGFSKIALDEYEESVETWGEDKSPVTALEGALFIDIIGEDIKGLIGEAEYSKLTEKTQQYLEAAKAKDKQTGEPLLKEIQATLQTVIEKAK</sequence>
<protein>
    <recommendedName>
        <fullName evidence="5">Lipoprotein</fullName>
    </recommendedName>
</protein>
<feature type="signal peptide" evidence="2">
    <location>
        <begin position="1"/>
        <end position="21"/>
    </location>
</feature>
<dbReference type="STRING" id="1742359.GCA_001439625_01056"/>
<evidence type="ECO:0008006" key="5">
    <source>
        <dbReference type="Google" id="ProtNLM"/>
    </source>
</evidence>
<dbReference type="PROSITE" id="PS51257">
    <property type="entry name" value="PROKAR_LIPOPROTEIN"/>
    <property type="match status" value="1"/>
</dbReference>
<organism evidence="3 4">
    <name type="scientific">Cytobacillus dafuensis</name>
    <name type="common">Bacillus dafuensis</name>
    <dbReference type="NCBI Taxonomy" id="1742359"/>
    <lineage>
        <taxon>Bacteria</taxon>
        <taxon>Bacillati</taxon>
        <taxon>Bacillota</taxon>
        <taxon>Bacilli</taxon>
        <taxon>Bacillales</taxon>
        <taxon>Bacillaceae</taxon>
        <taxon>Cytobacillus</taxon>
    </lineage>
</organism>
<evidence type="ECO:0000256" key="1">
    <source>
        <dbReference type="SAM" id="MobiDB-lite"/>
    </source>
</evidence>
<keyword evidence="4" id="KW-1185">Reference proteome</keyword>
<evidence type="ECO:0000256" key="2">
    <source>
        <dbReference type="SAM" id="SignalP"/>
    </source>
</evidence>
<keyword evidence="2" id="KW-0732">Signal</keyword>
<evidence type="ECO:0000313" key="4">
    <source>
        <dbReference type="Proteomes" id="UP000321555"/>
    </source>
</evidence>
<feature type="chain" id="PRO_5038406674" description="Lipoprotein" evidence="2">
    <location>
        <begin position="22"/>
        <end position="395"/>
    </location>
</feature>
<name>A0A5B8YZ88_CYTDA</name>
<reference evidence="4" key="1">
    <citation type="submission" date="2019-08" db="EMBL/GenBank/DDBJ databases">
        <authorList>
            <person name="Zheng X."/>
        </authorList>
    </citation>
    <scope>NUCLEOTIDE SEQUENCE [LARGE SCALE GENOMIC DNA]</scope>
    <source>
        <strain evidence="4">FJAT-25496</strain>
    </source>
</reference>
<feature type="compositionally biased region" description="Basic and acidic residues" evidence="1">
    <location>
        <begin position="26"/>
        <end position="52"/>
    </location>
</feature>
<dbReference type="EMBL" id="CP042593">
    <property type="protein sequence ID" value="QED46034.1"/>
    <property type="molecule type" value="Genomic_DNA"/>
</dbReference>